<dbReference type="InterPro" id="IPR025693">
    <property type="entry name" value="Gly-zipper_OmpA-like_dom"/>
</dbReference>
<feature type="domain" description="Glycine-zipper-containing OmpA-like membrane" evidence="2">
    <location>
        <begin position="27"/>
        <end position="65"/>
    </location>
</feature>
<dbReference type="AlphaFoldDB" id="A0A1B1AH49"/>
<evidence type="ECO:0000256" key="1">
    <source>
        <dbReference type="SAM" id="SignalP"/>
    </source>
</evidence>
<proteinExistence type="predicted"/>
<keyword evidence="1" id="KW-0732">Signal</keyword>
<dbReference type="Proteomes" id="UP000092498">
    <property type="component" value="Chromosome"/>
</dbReference>
<dbReference type="InParanoid" id="A0A1B1AH49"/>
<sequence length="109" mass="11327">MRFLQTALLSISALAMTACAGMSPSERNAATGAAVGGVAGALIGGDAGSAAIGALAGGGVGWYLGCREEGRCGAVNNRRQSYDQRSGRYYFRDQQSGRYFYENGEPYNG</sequence>
<dbReference type="FunCoup" id="A0A1B1AH49">
    <property type="interactions" value="2"/>
</dbReference>
<reference evidence="3 4" key="1">
    <citation type="submission" date="2015-11" db="EMBL/GenBank/DDBJ databases">
        <title>Whole-Genome Sequence of Candidatus Oderbacter manganicum from the National Park Lower Oder Valley, Germany.</title>
        <authorList>
            <person name="Braun B."/>
            <person name="Liere K."/>
            <person name="Szewzyk U."/>
        </authorList>
    </citation>
    <scope>NUCLEOTIDE SEQUENCE [LARGE SCALE GENOMIC DNA]</scope>
    <source>
        <strain evidence="3 4">OTSz_A_272</strain>
    </source>
</reference>
<evidence type="ECO:0000259" key="2">
    <source>
        <dbReference type="Pfam" id="PF13436"/>
    </source>
</evidence>
<dbReference type="EMBL" id="CP013244">
    <property type="protein sequence ID" value="ANP45875.1"/>
    <property type="molecule type" value="Genomic_DNA"/>
</dbReference>
<dbReference type="KEGG" id="cbot:ATE48_08045"/>
<gene>
    <name evidence="3" type="ORF">ATE48_08045</name>
</gene>
<feature type="chain" id="PRO_5008518810" description="Glycine-zipper-containing OmpA-like membrane domain-containing protein" evidence="1">
    <location>
        <begin position="21"/>
        <end position="109"/>
    </location>
</feature>
<keyword evidence="4" id="KW-1185">Reference proteome</keyword>
<evidence type="ECO:0000313" key="4">
    <source>
        <dbReference type="Proteomes" id="UP000092498"/>
    </source>
</evidence>
<evidence type="ECO:0000313" key="3">
    <source>
        <dbReference type="EMBL" id="ANP45875.1"/>
    </source>
</evidence>
<accession>A0A1B1AH49</accession>
<dbReference type="PROSITE" id="PS51257">
    <property type="entry name" value="PROKAR_LIPOPROTEIN"/>
    <property type="match status" value="1"/>
</dbReference>
<protein>
    <recommendedName>
        <fullName evidence="2">Glycine-zipper-containing OmpA-like membrane domain-containing protein</fullName>
    </recommendedName>
</protein>
<dbReference type="OrthoDB" id="7632626at2"/>
<dbReference type="Pfam" id="PF13436">
    <property type="entry name" value="Gly-zipper_OmpA"/>
    <property type="match status" value="1"/>
</dbReference>
<dbReference type="RefSeq" id="WP_066769925.1">
    <property type="nucleotide sequence ID" value="NZ_CP013244.1"/>
</dbReference>
<organism evidence="3 4">
    <name type="scientific">Candidatus Viadribacter manganicus</name>
    <dbReference type="NCBI Taxonomy" id="1759059"/>
    <lineage>
        <taxon>Bacteria</taxon>
        <taxon>Pseudomonadati</taxon>
        <taxon>Pseudomonadota</taxon>
        <taxon>Alphaproteobacteria</taxon>
        <taxon>Hyphomonadales</taxon>
        <taxon>Hyphomonadaceae</taxon>
        <taxon>Candidatus Viadribacter</taxon>
    </lineage>
</organism>
<feature type="signal peptide" evidence="1">
    <location>
        <begin position="1"/>
        <end position="20"/>
    </location>
</feature>
<name>A0A1B1AH49_9PROT</name>